<dbReference type="PANTHER" id="PTHR43384">
    <property type="entry name" value="SEPTUM SITE-DETERMINING PROTEIN MIND HOMOLOG, CHLOROPLASTIC-RELATED"/>
    <property type="match status" value="1"/>
</dbReference>
<evidence type="ECO:0000313" key="5">
    <source>
        <dbReference type="Proteomes" id="UP000319280"/>
    </source>
</evidence>
<dbReference type="Proteomes" id="UP000306980">
    <property type="component" value="Unassembled WGS sequence"/>
</dbReference>
<dbReference type="InterPro" id="IPR050625">
    <property type="entry name" value="ParA/MinD_ATPase"/>
</dbReference>
<accession>A0A549YJK3</accession>
<dbReference type="OrthoDB" id="2512803at2"/>
<proteinExistence type="predicted"/>
<evidence type="ECO:0000313" key="2">
    <source>
        <dbReference type="EMBL" id="TMN23276.1"/>
    </source>
</evidence>
<keyword evidence="5" id="KW-1185">Reference proteome</keyword>
<sequence length="375" mass="42255">MDTSALLLSQNNDWIEKIISIFNQLGIHHEVTTENLGNKLFNEHVIIDGSFISPEAFSGAPNVHTLTVLVENENFDEARKWMNVGADAIFIFPSEIDRFHEWLKEMDEQIKNRKDFMGNDEHGNEVWAFYSAKGGSGKSTISAIVAQSLAIHEDKRVLLIDMNSQYGGQEPLFGLESGRSYEQLQIVLDELTPEHIMNVSNQTVTGVNVLLGPSNPMKSADLPEYLLPKVIKVAKTYFDYVLLDLPTELSDRSYAGLSEATRVFYVLNGDSLSIRAFKQARSLFDRLALKNGDNFNVILNRDSSKSELQEKDVEKIIDEPIFTKISADFSGLQPMINMGYPFFEKKKDKGNNKVSRDVRKLVLQVMEGDNHVVGT</sequence>
<dbReference type="Pfam" id="PF13614">
    <property type="entry name" value="AAA_31"/>
    <property type="match status" value="1"/>
</dbReference>
<reference evidence="2 4" key="1">
    <citation type="submission" date="2019-05" db="EMBL/GenBank/DDBJ databases">
        <title>Genomic analysis of Lentibacillus sp. NKC220-2.</title>
        <authorList>
            <person name="Oh Y.J."/>
        </authorList>
    </citation>
    <scope>NUCLEOTIDE SEQUENCE [LARGE SCALE GENOMIC DNA]</scope>
    <source>
        <strain evidence="2 4">NKC220-2</strain>
    </source>
</reference>
<evidence type="ECO:0000259" key="1">
    <source>
        <dbReference type="Pfam" id="PF13614"/>
    </source>
</evidence>
<protein>
    <submittedName>
        <fullName evidence="3">AAA family ATPase</fullName>
    </submittedName>
</protein>
<dbReference type="InterPro" id="IPR027417">
    <property type="entry name" value="P-loop_NTPase"/>
</dbReference>
<name>A0A549YJK3_9BACI</name>
<dbReference type="RefSeq" id="WP_138604165.1">
    <property type="nucleotide sequence ID" value="NZ_VCIA01000001.1"/>
</dbReference>
<feature type="domain" description="AAA" evidence="1">
    <location>
        <begin position="126"/>
        <end position="279"/>
    </location>
</feature>
<dbReference type="EMBL" id="VCIA01000001">
    <property type="protein sequence ID" value="TMN23276.1"/>
    <property type="molecule type" value="Genomic_DNA"/>
</dbReference>
<dbReference type="GO" id="GO:0005524">
    <property type="term" value="F:ATP binding"/>
    <property type="evidence" value="ECO:0007669"/>
    <property type="project" value="TreeGrafter"/>
</dbReference>
<dbReference type="GO" id="GO:0051782">
    <property type="term" value="P:negative regulation of cell division"/>
    <property type="evidence" value="ECO:0007669"/>
    <property type="project" value="TreeGrafter"/>
</dbReference>
<dbReference type="Proteomes" id="UP000319280">
    <property type="component" value="Unassembled WGS sequence"/>
</dbReference>
<reference evidence="3 5" key="2">
    <citation type="submission" date="2019-07" db="EMBL/GenBank/DDBJ databases">
        <title>Genomic analysis of Lentibacillus sp. NKC851-2.</title>
        <authorList>
            <person name="Oh Y.J."/>
        </authorList>
    </citation>
    <scope>NUCLEOTIDE SEQUENCE [LARGE SCALE GENOMIC DNA]</scope>
    <source>
        <strain evidence="3 5">NKC851-2</strain>
    </source>
</reference>
<evidence type="ECO:0000313" key="4">
    <source>
        <dbReference type="Proteomes" id="UP000306980"/>
    </source>
</evidence>
<dbReference type="GO" id="GO:0016887">
    <property type="term" value="F:ATP hydrolysis activity"/>
    <property type="evidence" value="ECO:0007669"/>
    <property type="project" value="TreeGrafter"/>
</dbReference>
<evidence type="ECO:0000313" key="3">
    <source>
        <dbReference type="EMBL" id="TRM12063.1"/>
    </source>
</evidence>
<dbReference type="PANTHER" id="PTHR43384:SF13">
    <property type="entry name" value="SLR0110 PROTEIN"/>
    <property type="match status" value="1"/>
</dbReference>
<dbReference type="Gene3D" id="3.40.50.300">
    <property type="entry name" value="P-loop containing nucleotide triphosphate hydrolases"/>
    <property type="match status" value="1"/>
</dbReference>
<gene>
    <name evidence="2" type="ORF">FFL34_15155</name>
    <name evidence="3" type="ORF">FH966_10425</name>
</gene>
<dbReference type="EMBL" id="VJMZ01000001">
    <property type="protein sequence ID" value="TRM12063.1"/>
    <property type="molecule type" value="Genomic_DNA"/>
</dbReference>
<accession>A0A5S3QRK3</accession>
<dbReference type="SUPFAM" id="SSF52540">
    <property type="entry name" value="P-loop containing nucleoside triphosphate hydrolases"/>
    <property type="match status" value="1"/>
</dbReference>
<comment type="caution">
    <text evidence="3">The sequence shown here is derived from an EMBL/GenBank/DDBJ whole genome shotgun (WGS) entry which is preliminary data.</text>
</comment>
<dbReference type="GO" id="GO:0009898">
    <property type="term" value="C:cytoplasmic side of plasma membrane"/>
    <property type="evidence" value="ECO:0007669"/>
    <property type="project" value="TreeGrafter"/>
</dbReference>
<dbReference type="AlphaFoldDB" id="A0A549YJK3"/>
<dbReference type="InterPro" id="IPR025669">
    <property type="entry name" value="AAA_dom"/>
</dbReference>
<dbReference type="GO" id="GO:0005829">
    <property type="term" value="C:cytosol"/>
    <property type="evidence" value="ECO:0007669"/>
    <property type="project" value="TreeGrafter"/>
</dbReference>
<organism evidence="3 5">
    <name type="scientific">Lentibacillus cibarius</name>
    <dbReference type="NCBI Taxonomy" id="2583219"/>
    <lineage>
        <taxon>Bacteria</taxon>
        <taxon>Bacillati</taxon>
        <taxon>Bacillota</taxon>
        <taxon>Bacilli</taxon>
        <taxon>Bacillales</taxon>
        <taxon>Bacillaceae</taxon>
        <taxon>Lentibacillus</taxon>
    </lineage>
</organism>